<feature type="transmembrane region" description="Helical" evidence="2">
    <location>
        <begin position="48"/>
        <end position="67"/>
    </location>
</feature>
<reference evidence="3 4" key="1">
    <citation type="submission" date="2020-06" db="EMBL/GenBank/DDBJ databases">
        <title>Photobacterium damselae subsp. damselae comparative genomics.</title>
        <authorList>
            <person name="Osorio C.R."/>
        </authorList>
    </citation>
    <scope>NUCLEOTIDE SEQUENCE [LARGE SCALE GENOMIC DNA]</scope>
    <source>
        <strain evidence="3 4">TW250/03</strain>
    </source>
</reference>
<organism evidence="3 4">
    <name type="scientific">Photobacterium damselae subsp. damselae</name>
    <name type="common">Listonella damsela</name>
    <dbReference type="NCBI Taxonomy" id="85581"/>
    <lineage>
        <taxon>Bacteria</taxon>
        <taxon>Pseudomonadati</taxon>
        <taxon>Pseudomonadota</taxon>
        <taxon>Gammaproteobacteria</taxon>
        <taxon>Vibrionales</taxon>
        <taxon>Vibrionaceae</taxon>
        <taxon>Photobacterium</taxon>
    </lineage>
</organism>
<dbReference type="AlphaFoldDB" id="A0A850QZL2"/>
<evidence type="ECO:0008006" key="5">
    <source>
        <dbReference type="Google" id="ProtNLM"/>
    </source>
</evidence>
<comment type="caution">
    <text evidence="3">The sequence shown here is derived from an EMBL/GenBank/DDBJ whole genome shotgun (WGS) entry which is preliminary data.</text>
</comment>
<keyword evidence="2" id="KW-0472">Membrane</keyword>
<keyword evidence="2" id="KW-1133">Transmembrane helix</keyword>
<gene>
    <name evidence="3" type="ORF">HWA77_09040</name>
</gene>
<evidence type="ECO:0000256" key="1">
    <source>
        <dbReference type="SAM" id="Coils"/>
    </source>
</evidence>
<feature type="transmembrane region" description="Helical" evidence="2">
    <location>
        <begin position="97"/>
        <end position="119"/>
    </location>
</feature>
<protein>
    <recommendedName>
        <fullName evidence="5">Tetratricopeptide repeat protein</fullName>
    </recommendedName>
</protein>
<evidence type="ECO:0000313" key="4">
    <source>
        <dbReference type="Proteomes" id="UP000533429"/>
    </source>
</evidence>
<keyword evidence="2" id="KW-0812">Transmembrane</keyword>
<dbReference type="PROSITE" id="PS51257">
    <property type="entry name" value="PROKAR_LIPOPROTEIN"/>
    <property type="match status" value="1"/>
</dbReference>
<sequence length="311" mass="35638">MKQGYSLAFFLENFMCFNILYIILLICIGGSFGCLAKNTTGGSNIKKRNGIATAFIAVPFTASFIKLDYKNLFVTNFLKMTPPVGEQWNNISDFSGFIEHSLMLVSIAGISSYIGVAILDNIADKVLKKDLDNVRYEVDRNHQELEHKLKESEEKIDKLNAYEAVRVAKSQDDLATRNKKFNEALKYIEKYNDVSLHYEMLVLKACIYKCLGDIRKSLDIINRILGSRTPDPVLLFNKGCYEYLLLENKNNTKEKEKIKDIIIQSLSISCLPDDKERQMRIRKKVVEKKEPDIEGLFSDKELEVIRSDFSL</sequence>
<name>A0A850QZL2_PHODD</name>
<evidence type="ECO:0000313" key="3">
    <source>
        <dbReference type="EMBL" id="NVP00351.1"/>
    </source>
</evidence>
<feature type="transmembrane region" description="Helical" evidence="2">
    <location>
        <begin position="19"/>
        <end position="36"/>
    </location>
</feature>
<dbReference type="EMBL" id="JABXOR010000569">
    <property type="protein sequence ID" value="NVP00351.1"/>
    <property type="molecule type" value="Genomic_DNA"/>
</dbReference>
<proteinExistence type="predicted"/>
<keyword evidence="1" id="KW-0175">Coiled coil</keyword>
<feature type="coiled-coil region" evidence="1">
    <location>
        <begin position="135"/>
        <end position="162"/>
    </location>
</feature>
<accession>A0A850QZL2</accession>
<evidence type="ECO:0000256" key="2">
    <source>
        <dbReference type="SAM" id="Phobius"/>
    </source>
</evidence>
<dbReference type="Proteomes" id="UP000533429">
    <property type="component" value="Unassembled WGS sequence"/>
</dbReference>